<dbReference type="RefSeq" id="WP_185015871.1">
    <property type="nucleotide sequence ID" value="NZ_JAFFZM010000046.1"/>
</dbReference>
<accession>A0ABS3Y7C4</accession>
<gene>
    <name evidence="2" type="ORF">JW613_35250</name>
</gene>
<keyword evidence="3" id="KW-1185">Reference proteome</keyword>
<keyword evidence="1" id="KW-0732">Signal</keyword>
<feature type="signal peptide" evidence="1">
    <location>
        <begin position="1"/>
        <end position="28"/>
    </location>
</feature>
<evidence type="ECO:0000313" key="2">
    <source>
        <dbReference type="EMBL" id="MBO8203499.1"/>
    </source>
</evidence>
<sequence>MRKKLTKMALVIAGVAAFSGMTAGSALADGPGTPGDGIPDATYKVNGPNGCHYWGKLLTQGANPQYKGYACWSDESGQWHLDLMK</sequence>
<comment type="caution">
    <text evidence="2">The sequence shown here is derived from an EMBL/GenBank/DDBJ whole genome shotgun (WGS) entry which is preliminary data.</text>
</comment>
<dbReference type="Proteomes" id="UP000721954">
    <property type="component" value="Unassembled WGS sequence"/>
</dbReference>
<dbReference type="GeneID" id="96263883"/>
<evidence type="ECO:0008006" key="4">
    <source>
        <dbReference type="Google" id="ProtNLM"/>
    </source>
</evidence>
<feature type="chain" id="PRO_5046110570" description="Secreted protein" evidence="1">
    <location>
        <begin position="29"/>
        <end position="85"/>
    </location>
</feature>
<protein>
    <recommendedName>
        <fullName evidence="4">Secreted protein</fullName>
    </recommendedName>
</protein>
<evidence type="ECO:0000256" key="1">
    <source>
        <dbReference type="SAM" id="SignalP"/>
    </source>
</evidence>
<organism evidence="2 3">
    <name type="scientific">Streptomyces smyrnaeus</name>
    <dbReference type="NCBI Taxonomy" id="1387713"/>
    <lineage>
        <taxon>Bacteria</taxon>
        <taxon>Bacillati</taxon>
        <taxon>Actinomycetota</taxon>
        <taxon>Actinomycetes</taxon>
        <taxon>Kitasatosporales</taxon>
        <taxon>Streptomycetaceae</taxon>
        <taxon>Streptomyces</taxon>
    </lineage>
</organism>
<proteinExistence type="predicted"/>
<evidence type="ECO:0000313" key="3">
    <source>
        <dbReference type="Proteomes" id="UP000721954"/>
    </source>
</evidence>
<reference evidence="2 3" key="1">
    <citation type="submission" date="2021-02" db="EMBL/GenBank/DDBJ databases">
        <title>Streptomyces spirodelae sp. nov., isolated from duckweed.</title>
        <authorList>
            <person name="Saimee Y."/>
            <person name="Duangmal K."/>
        </authorList>
    </citation>
    <scope>NUCLEOTIDE SEQUENCE [LARGE SCALE GENOMIC DNA]</scope>
    <source>
        <strain evidence="2 3">DSM 42105</strain>
    </source>
</reference>
<name>A0ABS3Y7C4_9ACTN</name>
<dbReference type="EMBL" id="JAFFZM010000046">
    <property type="protein sequence ID" value="MBO8203499.1"/>
    <property type="molecule type" value="Genomic_DNA"/>
</dbReference>